<keyword evidence="1" id="KW-0808">Transferase</keyword>
<dbReference type="SUPFAM" id="SSF53335">
    <property type="entry name" value="S-adenosyl-L-methionine-dependent methyltransferases"/>
    <property type="match status" value="1"/>
</dbReference>
<dbReference type="GO" id="GO:0008168">
    <property type="term" value="F:methyltransferase activity"/>
    <property type="evidence" value="ECO:0007669"/>
    <property type="project" value="UniProtKB-KW"/>
</dbReference>
<dbReference type="PIRSF" id="PIRSF017393">
    <property type="entry name" value="MTase_SAV2177"/>
    <property type="match status" value="1"/>
</dbReference>
<protein>
    <submittedName>
        <fullName evidence="1">SAM-dependent methyltransferase</fullName>
    </submittedName>
</protein>
<organism evidence="1 2">
    <name type="scientific">Streptosporangium fragile</name>
    <dbReference type="NCBI Taxonomy" id="46186"/>
    <lineage>
        <taxon>Bacteria</taxon>
        <taxon>Bacillati</taxon>
        <taxon>Actinomycetota</taxon>
        <taxon>Actinomycetes</taxon>
        <taxon>Streptosporangiales</taxon>
        <taxon>Streptosporangiaceae</taxon>
        <taxon>Streptosporangium</taxon>
    </lineage>
</organism>
<dbReference type="Proteomes" id="UP001500831">
    <property type="component" value="Unassembled WGS sequence"/>
</dbReference>
<reference evidence="1 2" key="1">
    <citation type="journal article" date="2019" name="Int. J. Syst. Evol. Microbiol.">
        <title>The Global Catalogue of Microorganisms (GCM) 10K type strain sequencing project: providing services to taxonomists for standard genome sequencing and annotation.</title>
        <authorList>
            <consortium name="The Broad Institute Genomics Platform"/>
            <consortium name="The Broad Institute Genome Sequencing Center for Infectious Disease"/>
            <person name="Wu L."/>
            <person name="Ma J."/>
        </authorList>
    </citation>
    <scope>NUCLEOTIDE SEQUENCE [LARGE SCALE GENOMIC DNA]</scope>
    <source>
        <strain evidence="1 2">JCM 6242</strain>
    </source>
</reference>
<sequence>MTEHSAVPAGIDPNTPSVARMYDYYLGGKDNFASDRAAAEQFMRVLPGIREMARDNRAFLTRVVELLAREGVRQFLDIGSGLPTQDNVHQVAHRVAPEARVVYVDNDPIVLVHGRALLEDNPFTSVVQADMREPEELLAHPEVEGVIDFTRPVAVLLISMLHFIPDEALVTRVTTAIRERLAPGSYLVITHAFEGDVSAEVQEAGQKVYRSTSAGALTSRGPERLAELMSGLDLLEPGVVPVGAWRPERGEYDEEIVVDLTKPNILGVVGRR</sequence>
<keyword evidence="1" id="KW-0489">Methyltransferase</keyword>
<evidence type="ECO:0000313" key="2">
    <source>
        <dbReference type="Proteomes" id="UP001500831"/>
    </source>
</evidence>
<evidence type="ECO:0000313" key="1">
    <source>
        <dbReference type="EMBL" id="GAA2846091.1"/>
    </source>
</evidence>
<dbReference type="EMBL" id="BAAAVI010000001">
    <property type="protein sequence ID" value="GAA2846091.1"/>
    <property type="molecule type" value="Genomic_DNA"/>
</dbReference>
<dbReference type="InterPro" id="IPR029063">
    <property type="entry name" value="SAM-dependent_MTases_sf"/>
</dbReference>
<accession>A0ABN3VP65</accession>
<dbReference type="Gene3D" id="3.40.50.150">
    <property type="entry name" value="Vaccinia Virus protein VP39"/>
    <property type="match status" value="1"/>
</dbReference>
<dbReference type="CDD" id="cd02440">
    <property type="entry name" value="AdoMet_MTases"/>
    <property type="match status" value="1"/>
</dbReference>
<comment type="caution">
    <text evidence="1">The sequence shown here is derived from an EMBL/GenBank/DDBJ whole genome shotgun (WGS) entry which is preliminary data.</text>
</comment>
<dbReference type="InterPro" id="IPR006764">
    <property type="entry name" value="SAM_dep_MeTrfase_SAV2177_type"/>
</dbReference>
<gene>
    <name evidence="1" type="ORF">GCM10010517_02720</name>
</gene>
<keyword evidence="2" id="KW-1185">Reference proteome</keyword>
<proteinExistence type="predicted"/>
<dbReference type="Pfam" id="PF04672">
    <property type="entry name" value="Methyltransf_19"/>
    <property type="match status" value="1"/>
</dbReference>
<name>A0ABN3VP65_9ACTN</name>
<dbReference type="GO" id="GO:0032259">
    <property type="term" value="P:methylation"/>
    <property type="evidence" value="ECO:0007669"/>
    <property type="project" value="UniProtKB-KW"/>
</dbReference>